<evidence type="ECO:0000313" key="1">
    <source>
        <dbReference type="EMBL" id="RXW22188.1"/>
    </source>
</evidence>
<sequence length="329" mass="37522">MILRSGCSESLRRLSFSGFLLVDQTPFHELLFLTPNVTHLNLPLLPSFDGLILYPNGLPSPILPNLKSLTVYNKGHLLFRKRIDAAGLMAMVRSRTVDLSSPVDGNLFQALEEVQISAENNRLPQLRSDWRLLESRELGTTSCSSLTDFATEIEESLRANCWQNAFGATMKQCRELDATMNKMEAIDLSRYSNIEVLIRKNVPYLFHKISKDDTPGAIPGDRLFQLQPRARKLCEKWKPFLLRDAPRSPFYWTLTEDNKCALLRYQPKTLGEDELWNYILTVSCLHSYDFAELTKLTIVFPYISQQFLPINPVLRINPHPASSYPGDGN</sequence>
<keyword evidence="2" id="KW-1185">Reference proteome</keyword>
<accession>A0A4V1Q4I3</accession>
<protein>
    <submittedName>
        <fullName evidence="1">Uncharacterized protein</fullName>
    </submittedName>
</protein>
<evidence type="ECO:0000313" key="2">
    <source>
        <dbReference type="Proteomes" id="UP000290288"/>
    </source>
</evidence>
<organism evidence="1 2">
    <name type="scientific">Candolleomyces aberdarensis</name>
    <dbReference type="NCBI Taxonomy" id="2316362"/>
    <lineage>
        <taxon>Eukaryota</taxon>
        <taxon>Fungi</taxon>
        <taxon>Dikarya</taxon>
        <taxon>Basidiomycota</taxon>
        <taxon>Agaricomycotina</taxon>
        <taxon>Agaricomycetes</taxon>
        <taxon>Agaricomycetidae</taxon>
        <taxon>Agaricales</taxon>
        <taxon>Agaricineae</taxon>
        <taxon>Psathyrellaceae</taxon>
        <taxon>Candolleomyces</taxon>
    </lineage>
</organism>
<dbReference type="AlphaFoldDB" id="A0A4V1Q4I3"/>
<gene>
    <name evidence="1" type="ORF">EST38_g3658</name>
</gene>
<dbReference type="Proteomes" id="UP000290288">
    <property type="component" value="Unassembled WGS sequence"/>
</dbReference>
<proteinExistence type="predicted"/>
<comment type="caution">
    <text evidence="1">The sequence shown here is derived from an EMBL/GenBank/DDBJ whole genome shotgun (WGS) entry which is preliminary data.</text>
</comment>
<reference evidence="1 2" key="1">
    <citation type="submission" date="2019-01" db="EMBL/GenBank/DDBJ databases">
        <title>Draft genome sequence of Psathyrella aberdarensis IHI B618.</title>
        <authorList>
            <person name="Buettner E."/>
            <person name="Kellner H."/>
        </authorList>
    </citation>
    <scope>NUCLEOTIDE SEQUENCE [LARGE SCALE GENOMIC DNA]</scope>
    <source>
        <strain evidence="1 2">IHI B618</strain>
    </source>
</reference>
<dbReference type="EMBL" id="SDEE01000080">
    <property type="protein sequence ID" value="RXW22188.1"/>
    <property type="molecule type" value="Genomic_DNA"/>
</dbReference>
<name>A0A4V1Q4I3_9AGAR</name>